<dbReference type="Gene3D" id="3.40.720.10">
    <property type="entry name" value="Alkaline Phosphatase, subunit A"/>
    <property type="match status" value="1"/>
</dbReference>
<organism evidence="3">
    <name type="scientific">Lichtheimia ramosa</name>
    <dbReference type="NCBI Taxonomy" id="688394"/>
    <lineage>
        <taxon>Eukaryota</taxon>
        <taxon>Fungi</taxon>
        <taxon>Fungi incertae sedis</taxon>
        <taxon>Mucoromycota</taxon>
        <taxon>Mucoromycotina</taxon>
        <taxon>Mucoromycetes</taxon>
        <taxon>Mucorales</taxon>
        <taxon>Lichtheimiaceae</taxon>
        <taxon>Lichtheimia</taxon>
    </lineage>
</organism>
<feature type="region of interest" description="Disordered" evidence="2">
    <location>
        <begin position="317"/>
        <end position="344"/>
    </location>
</feature>
<dbReference type="GO" id="GO:0008449">
    <property type="term" value="F:N-acetylglucosamine-6-sulfatase activity"/>
    <property type="evidence" value="ECO:0007669"/>
    <property type="project" value="TreeGrafter"/>
</dbReference>
<protein>
    <submittedName>
        <fullName evidence="3">Uncharacterized protein</fullName>
    </submittedName>
</protein>
<reference evidence="3" key="1">
    <citation type="journal article" date="2014" name="Genome Announc.">
        <title>De novo whole-genome sequence and genome annotation of Lichtheimia ramosa.</title>
        <authorList>
            <person name="Linde J."/>
            <person name="Schwartze V."/>
            <person name="Binder U."/>
            <person name="Lass-Florl C."/>
            <person name="Voigt K."/>
            <person name="Horn F."/>
        </authorList>
    </citation>
    <scope>NUCLEOTIDE SEQUENCE</scope>
    <source>
        <strain evidence="3">JMRC FSU:6197</strain>
    </source>
</reference>
<evidence type="ECO:0000313" key="3">
    <source>
        <dbReference type="EMBL" id="CDS11924.1"/>
    </source>
</evidence>
<sequence>MRKESSTTHISFSAQTMGNNDDEKGTAYLLLIFMHYWLHRFHLGQHRAFAGKETNLEEDISVPFIVRGPGIRQGHVSHVVSSHTDLASTFLALANQDELIPEWLDGGVIPLTPALENHPKQAPKESFAVEFWGNLYLSEFVPLPEGAIHEANTYKTLRLISPQYNCKYSRAYGIERSRGNNLIHLVKYAVWCTGEHELYDLNVDPFEMNNLFDSQQQQTNVTMIRLTNRLNALLYVLKSCCGPTCRDPWSALHGENTPVKSLADALHPKYDAFYKQYIRVGFNECLGYYSTANEEMKQASYDMNALNAASNHDICPIRPNDGSKSSLTKRDDASLTLESSKNSNPVSADEAYRLFHLIPQPSASVGSKVPTADELDASSQPVPQQLLESQVEWHRYGFYNAYGN</sequence>
<dbReference type="SUPFAM" id="SSF53649">
    <property type="entry name" value="Alkaline phosphatase-like"/>
    <property type="match status" value="1"/>
</dbReference>
<dbReference type="PANTHER" id="PTHR43108:SF8">
    <property type="entry name" value="SD21168P"/>
    <property type="match status" value="1"/>
</dbReference>
<dbReference type="PANTHER" id="PTHR43108">
    <property type="entry name" value="N-ACETYLGLUCOSAMINE-6-SULFATASE FAMILY MEMBER"/>
    <property type="match status" value="1"/>
</dbReference>
<gene>
    <name evidence="3" type="ORF">LRAMOSA04120</name>
</gene>
<dbReference type="EMBL" id="LK023357">
    <property type="protein sequence ID" value="CDS11924.1"/>
    <property type="molecule type" value="Genomic_DNA"/>
</dbReference>
<dbReference type="AlphaFoldDB" id="A0A077WXI0"/>
<comment type="similarity">
    <text evidence="1">Belongs to the sulfatase family.</text>
</comment>
<dbReference type="InterPro" id="IPR017850">
    <property type="entry name" value="Alkaline_phosphatase_core_sf"/>
</dbReference>
<name>A0A077WXI0_9FUNG</name>
<proteinExistence type="inferred from homology"/>
<dbReference type="GO" id="GO:0005539">
    <property type="term" value="F:glycosaminoglycan binding"/>
    <property type="evidence" value="ECO:0007669"/>
    <property type="project" value="TreeGrafter"/>
</dbReference>
<evidence type="ECO:0000256" key="1">
    <source>
        <dbReference type="ARBA" id="ARBA00008779"/>
    </source>
</evidence>
<evidence type="ECO:0000256" key="2">
    <source>
        <dbReference type="SAM" id="MobiDB-lite"/>
    </source>
</evidence>
<accession>A0A077WXI0</accession>
<dbReference type="OrthoDB" id="103349at2759"/>